<dbReference type="AlphaFoldDB" id="A0A4R2BF88"/>
<dbReference type="InterPro" id="IPR032466">
    <property type="entry name" value="Metal_Hydrolase"/>
</dbReference>
<dbReference type="InterPro" id="IPR006680">
    <property type="entry name" value="Amidohydro-rel"/>
</dbReference>
<dbReference type="PANTHER" id="PTHR43569">
    <property type="entry name" value="AMIDOHYDROLASE"/>
    <property type="match status" value="1"/>
</dbReference>
<accession>A0A4R2BF88</accession>
<dbReference type="RefSeq" id="WP_132006612.1">
    <property type="nucleotide sequence ID" value="NZ_JABUHM010000004.1"/>
</dbReference>
<feature type="domain" description="Amidohydrolase-related" evidence="2">
    <location>
        <begin position="4"/>
        <end position="274"/>
    </location>
</feature>
<dbReference type="SUPFAM" id="SSF51556">
    <property type="entry name" value="Metallo-dependent hydrolases"/>
    <property type="match status" value="1"/>
</dbReference>
<evidence type="ECO:0000313" key="3">
    <source>
        <dbReference type="EMBL" id="TCN25125.1"/>
    </source>
</evidence>
<comment type="similarity">
    <text evidence="1">Belongs to the metallo-dependent hydrolases superfamily.</text>
</comment>
<organism evidence="3 4">
    <name type="scientific">Mesobacillus foraminis</name>
    <dbReference type="NCBI Taxonomy" id="279826"/>
    <lineage>
        <taxon>Bacteria</taxon>
        <taxon>Bacillati</taxon>
        <taxon>Bacillota</taxon>
        <taxon>Bacilli</taxon>
        <taxon>Bacillales</taxon>
        <taxon>Bacillaceae</taxon>
        <taxon>Mesobacillus</taxon>
    </lineage>
</organism>
<sequence>MKLDAHQHFWVYNKSEYGWISEEMSELRRDYLPEDLNIVLKSIDFDGAVVVQARQHVDETQWLLELAKEYDFIKGIVGWVDLNSPNVIEQLKLFGDNPYLKGIRHVVHDEPDDRFMLREDFQRGISALHDFGLTYDLLIYPRHLPCAIDLVKKFPEQPFVLDHIGKPDIKNKKFSPWKEDLQRLAAHDHVYVKLSGMVTEASWKNWRAEDFKDYLDIVFQAFGPNRIMIGSDWPVCTVSNRYETVMGIVLDYVDNFAPEYKDQILGENCARFYHISSK</sequence>
<proteinExistence type="inferred from homology"/>
<dbReference type="GO" id="GO:0016787">
    <property type="term" value="F:hydrolase activity"/>
    <property type="evidence" value="ECO:0007669"/>
    <property type="project" value="InterPro"/>
</dbReference>
<evidence type="ECO:0000259" key="2">
    <source>
        <dbReference type="Pfam" id="PF04909"/>
    </source>
</evidence>
<evidence type="ECO:0000256" key="1">
    <source>
        <dbReference type="ARBA" id="ARBA00038310"/>
    </source>
</evidence>
<dbReference type="InterPro" id="IPR052350">
    <property type="entry name" value="Metallo-dep_Lactonases"/>
</dbReference>
<comment type="caution">
    <text evidence="3">The sequence shown here is derived from an EMBL/GenBank/DDBJ whole genome shotgun (WGS) entry which is preliminary data.</text>
</comment>
<dbReference type="Proteomes" id="UP000295689">
    <property type="component" value="Unassembled WGS sequence"/>
</dbReference>
<dbReference type="PANTHER" id="PTHR43569:SF2">
    <property type="entry name" value="AMIDOHYDROLASE-RELATED DOMAIN-CONTAINING PROTEIN"/>
    <property type="match status" value="1"/>
</dbReference>
<dbReference type="EMBL" id="SLVV01000006">
    <property type="protein sequence ID" value="TCN25125.1"/>
    <property type="molecule type" value="Genomic_DNA"/>
</dbReference>
<dbReference type="Pfam" id="PF04909">
    <property type="entry name" value="Amidohydro_2"/>
    <property type="match status" value="1"/>
</dbReference>
<reference evidence="3 4" key="1">
    <citation type="journal article" date="2015" name="Stand. Genomic Sci.">
        <title>Genomic Encyclopedia of Bacterial and Archaeal Type Strains, Phase III: the genomes of soil and plant-associated and newly described type strains.</title>
        <authorList>
            <person name="Whitman W.B."/>
            <person name="Woyke T."/>
            <person name="Klenk H.P."/>
            <person name="Zhou Y."/>
            <person name="Lilburn T.G."/>
            <person name="Beck B.J."/>
            <person name="De Vos P."/>
            <person name="Vandamme P."/>
            <person name="Eisen J.A."/>
            <person name="Garrity G."/>
            <person name="Hugenholtz P."/>
            <person name="Kyrpides N.C."/>
        </authorList>
    </citation>
    <scope>NUCLEOTIDE SEQUENCE [LARGE SCALE GENOMIC DNA]</scope>
    <source>
        <strain evidence="3 4">CV53</strain>
    </source>
</reference>
<keyword evidence="4" id="KW-1185">Reference proteome</keyword>
<protein>
    <submittedName>
        <fullName evidence="3">L-fuconolactonase</fullName>
    </submittedName>
</protein>
<evidence type="ECO:0000313" key="4">
    <source>
        <dbReference type="Proteomes" id="UP000295689"/>
    </source>
</evidence>
<gene>
    <name evidence="3" type="ORF">EV146_106329</name>
</gene>
<dbReference type="Gene3D" id="3.20.20.140">
    <property type="entry name" value="Metal-dependent hydrolases"/>
    <property type="match status" value="1"/>
</dbReference>
<name>A0A4R2BF88_9BACI</name>